<dbReference type="Proteomes" id="UP000293036">
    <property type="component" value="Unassembled WGS sequence"/>
</dbReference>
<dbReference type="AlphaFoldDB" id="A0A4Q9V2Q9"/>
<keyword evidence="1" id="KW-0472">Membrane</keyword>
<evidence type="ECO:0000313" key="2">
    <source>
        <dbReference type="EMBL" id="TBW23898.1"/>
    </source>
</evidence>
<dbReference type="NCBIfam" id="TIGR03816">
    <property type="entry name" value="tadE_like_DECH"/>
    <property type="match status" value="1"/>
</dbReference>
<accession>A0A4Q9V2Q9</accession>
<dbReference type="InterPro" id="IPR021202">
    <property type="entry name" value="Rv3654c-like"/>
</dbReference>
<keyword evidence="3" id="KW-1185">Reference proteome</keyword>
<gene>
    <name evidence="2" type="ORF">EZJ44_01890</name>
</gene>
<keyword evidence="1" id="KW-0812">Transmembrane</keyword>
<keyword evidence="1" id="KW-1133">Transmembrane helix</keyword>
<reference evidence="2 3" key="1">
    <citation type="submission" date="2019-02" db="EMBL/GenBank/DDBJ databases">
        <title>Arcanobacterium bovis sp. nov., isolated from the milk of a cow with mastitis.</title>
        <authorList>
            <person name="Sammra O."/>
            <person name="Foster G."/>
            <person name="Hassan A."/>
            <person name="Alssahen M."/>
            <person name="Laemmler C."/>
            <person name="Borowiak M."/>
            <person name="Malorny B."/>
            <person name="Abdulmawjood A."/>
        </authorList>
    </citation>
    <scope>NUCLEOTIDE SEQUENCE [LARGE SCALE GENOMIC DNA]</scope>
    <source>
        <strain evidence="2 3">C605018/01/1</strain>
    </source>
</reference>
<name>A0A4Q9V2Q9_9ACTO</name>
<dbReference type="EMBL" id="SJDT01000001">
    <property type="protein sequence ID" value="TBW23898.1"/>
    <property type="molecule type" value="Genomic_DNA"/>
</dbReference>
<evidence type="ECO:0000256" key="1">
    <source>
        <dbReference type="SAM" id="Phobius"/>
    </source>
</evidence>
<evidence type="ECO:0000313" key="3">
    <source>
        <dbReference type="Proteomes" id="UP000293036"/>
    </source>
</evidence>
<comment type="caution">
    <text evidence="2">The sequence shown here is derived from an EMBL/GenBank/DDBJ whole genome shotgun (WGS) entry which is preliminary data.</text>
</comment>
<dbReference type="RefSeq" id="WP_131279537.1">
    <property type="nucleotide sequence ID" value="NZ_JBHSLR010000009.1"/>
</dbReference>
<sequence length="132" mass="14340">MSSYFSNQTVKRLRSEPGMATIFVAITMVAVVIVTMLIFEFSVATGKVIEVRNRTDLAAISSAQLLLDGESQDAACARAQELLESYTVECTVQGQNVTLTVEAKNPFSWLSHTINARATAGPVRRLIAFSPV</sequence>
<feature type="transmembrane region" description="Helical" evidence="1">
    <location>
        <begin position="20"/>
        <end position="44"/>
    </location>
</feature>
<proteinExistence type="predicted"/>
<organism evidence="2 3">
    <name type="scientific">Arcanobacterium bovis</name>
    <dbReference type="NCBI Taxonomy" id="2529275"/>
    <lineage>
        <taxon>Bacteria</taxon>
        <taxon>Bacillati</taxon>
        <taxon>Actinomycetota</taxon>
        <taxon>Actinomycetes</taxon>
        <taxon>Actinomycetales</taxon>
        <taxon>Actinomycetaceae</taxon>
        <taxon>Arcanobacterium</taxon>
    </lineage>
</organism>
<protein>
    <recommendedName>
        <fullName evidence="4">Pilus assembly protein TadE</fullName>
    </recommendedName>
</protein>
<evidence type="ECO:0008006" key="4">
    <source>
        <dbReference type="Google" id="ProtNLM"/>
    </source>
</evidence>
<dbReference type="OrthoDB" id="9890229at2"/>